<dbReference type="RefSeq" id="WP_212658088.1">
    <property type="nucleotide sequence ID" value="NZ_JAGXTP010000001.1"/>
</dbReference>
<protein>
    <submittedName>
        <fullName evidence="3">Endonuclease/exonuclease/phosphatase family protein</fullName>
    </submittedName>
</protein>
<dbReference type="InterPro" id="IPR036691">
    <property type="entry name" value="Endo/exonu/phosph_ase_sf"/>
</dbReference>
<keyword evidence="1" id="KW-0812">Transmembrane</keyword>
<dbReference type="SUPFAM" id="SSF56219">
    <property type="entry name" value="DNase I-like"/>
    <property type="match status" value="1"/>
</dbReference>
<proteinExistence type="predicted"/>
<feature type="transmembrane region" description="Helical" evidence="1">
    <location>
        <begin position="35"/>
        <end position="57"/>
    </location>
</feature>
<feature type="domain" description="Endonuclease/exonuclease/phosphatase" evidence="2">
    <location>
        <begin position="103"/>
        <end position="304"/>
    </location>
</feature>
<keyword evidence="1" id="KW-1133">Transmembrane helix</keyword>
<dbReference type="Proteomes" id="UP000678281">
    <property type="component" value="Unassembled WGS sequence"/>
</dbReference>
<accession>A0A942EAX4</accession>
<evidence type="ECO:0000313" key="4">
    <source>
        <dbReference type="Proteomes" id="UP000678281"/>
    </source>
</evidence>
<feature type="transmembrane region" description="Helical" evidence="1">
    <location>
        <begin position="12"/>
        <end position="29"/>
    </location>
</feature>
<keyword evidence="1" id="KW-0472">Membrane</keyword>
<evidence type="ECO:0000256" key="1">
    <source>
        <dbReference type="SAM" id="Phobius"/>
    </source>
</evidence>
<dbReference type="InterPro" id="IPR005135">
    <property type="entry name" value="Endo/exonuclease/phosphatase"/>
</dbReference>
<dbReference type="Gene3D" id="3.60.10.10">
    <property type="entry name" value="Endonuclease/exonuclease/phosphatase"/>
    <property type="match status" value="1"/>
</dbReference>
<sequence>MLRTIALETRGAVFALGLLLTCLIALGHLDWQDPLIMILGNIRVHITALLVFIALALMVAGARIRGVLLLGGAVFVLALVYRDLAPSSRLMATAEPDLKIIAFNMLGSNTENGPSIADYLLQSHADLVLLNESGPVVPFLEALAARYPFQLGCGGEGEGKCGDVLMLSRLDLKEPRITRLTGASGHQTVIARVEIDGAPLNVIATQLLRPYFGEQQIGEFNALRRLLDGLEGKTLVAGDFNAAAWFGPFSDLLDATGIKRAAFEPGTWPVELGDLGASIDHVLVSGNAAFTAISAMPDHFGSNHRGLVAEIALTPERQ</sequence>
<organism evidence="3 4">
    <name type="scientific">Devosia litorisediminis</name>
    <dbReference type="NCBI Taxonomy" id="2829817"/>
    <lineage>
        <taxon>Bacteria</taxon>
        <taxon>Pseudomonadati</taxon>
        <taxon>Pseudomonadota</taxon>
        <taxon>Alphaproteobacteria</taxon>
        <taxon>Hyphomicrobiales</taxon>
        <taxon>Devosiaceae</taxon>
        <taxon>Devosia</taxon>
    </lineage>
</organism>
<gene>
    <name evidence="3" type="ORF">KD146_07545</name>
</gene>
<dbReference type="GO" id="GO:0004519">
    <property type="term" value="F:endonuclease activity"/>
    <property type="evidence" value="ECO:0007669"/>
    <property type="project" value="UniProtKB-KW"/>
</dbReference>
<dbReference type="Pfam" id="PF03372">
    <property type="entry name" value="Exo_endo_phos"/>
    <property type="match status" value="1"/>
</dbReference>
<reference evidence="3" key="1">
    <citation type="submission" date="2021-04" db="EMBL/GenBank/DDBJ databases">
        <title>Devosia litorisediminis sp. nov., isolated from a sand dune.</title>
        <authorList>
            <person name="Park S."/>
            <person name="Yoon J.-H."/>
        </authorList>
    </citation>
    <scope>NUCLEOTIDE SEQUENCE</scope>
    <source>
        <strain evidence="3">BSSL-BM10</strain>
    </source>
</reference>
<keyword evidence="4" id="KW-1185">Reference proteome</keyword>
<dbReference type="AlphaFoldDB" id="A0A942EAX4"/>
<keyword evidence="3" id="KW-0540">Nuclease</keyword>
<keyword evidence="3" id="KW-0255">Endonuclease</keyword>
<dbReference type="EMBL" id="JAGXTP010000001">
    <property type="protein sequence ID" value="MBS3848550.1"/>
    <property type="molecule type" value="Genomic_DNA"/>
</dbReference>
<name>A0A942EAX4_9HYPH</name>
<evidence type="ECO:0000259" key="2">
    <source>
        <dbReference type="Pfam" id="PF03372"/>
    </source>
</evidence>
<feature type="transmembrane region" description="Helical" evidence="1">
    <location>
        <begin position="64"/>
        <end position="81"/>
    </location>
</feature>
<keyword evidence="3" id="KW-0378">Hydrolase</keyword>
<evidence type="ECO:0000313" key="3">
    <source>
        <dbReference type="EMBL" id="MBS3848550.1"/>
    </source>
</evidence>
<comment type="caution">
    <text evidence="3">The sequence shown here is derived from an EMBL/GenBank/DDBJ whole genome shotgun (WGS) entry which is preliminary data.</text>
</comment>